<accession>A0ABR1B7S6</accession>
<evidence type="ECO:0000313" key="2">
    <source>
        <dbReference type="Proteomes" id="UP001359485"/>
    </source>
</evidence>
<evidence type="ECO:0000313" key="1">
    <source>
        <dbReference type="EMBL" id="KAK6635867.1"/>
    </source>
</evidence>
<name>A0ABR1B7S6_POLSC</name>
<reference evidence="1 2" key="1">
    <citation type="submission" date="2023-09" db="EMBL/GenBank/DDBJ databases">
        <title>Genomes of two closely related lineages of the louse Polyplax serrata with different host specificities.</title>
        <authorList>
            <person name="Martinu J."/>
            <person name="Tarabai H."/>
            <person name="Stefka J."/>
            <person name="Hypsa V."/>
        </authorList>
    </citation>
    <scope>NUCLEOTIDE SEQUENCE [LARGE SCALE GENOMIC DNA]</scope>
    <source>
        <strain evidence="1">98ZLc_SE</strain>
    </source>
</reference>
<protein>
    <submittedName>
        <fullName evidence="1">Uncharacterized protein</fullName>
    </submittedName>
</protein>
<organism evidence="1 2">
    <name type="scientific">Polyplax serrata</name>
    <name type="common">Common mouse louse</name>
    <dbReference type="NCBI Taxonomy" id="468196"/>
    <lineage>
        <taxon>Eukaryota</taxon>
        <taxon>Metazoa</taxon>
        <taxon>Ecdysozoa</taxon>
        <taxon>Arthropoda</taxon>
        <taxon>Hexapoda</taxon>
        <taxon>Insecta</taxon>
        <taxon>Pterygota</taxon>
        <taxon>Neoptera</taxon>
        <taxon>Paraneoptera</taxon>
        <taxon>Psocodea</taxon>
        <taxon>Troctomorpha</taxon>
        <taxon>Phthiraptera</taxon>
        <taxon>Anoplura</taxon>
        <taxon>Polyplacidae</taxon>
        <taxon>Polyplax</taxon>
    </lineage>
</organism>
<proteinExistence type="predicted"/>
<comment type="caution">
    <text evidence="1">The sequence shown here is derived from an EMBL/GenBank/DDBJ whole genome shotgun (WGS) entry which is preliminary data.</text>
</comment>
<dbReference type="EMBL" id="JAWJWF010000003">
    <property type="protein sequence ID" value="KAK6635867.1"/>
    <property type="molecule type" value="Genomic_DNA"/>
</dbReference>
<sequence>MEKNPGGRGWSVRLVLPENDEDSGVPIVVASTAVGPRKIYDIALVYVKWNGESICSEPPRLTPHENSCGIEELN</sequence>
<keyword evidence="2" id="KW-1185">Reference proteome</keyword>
<dbReference type="Proteomes" id="UP001359485">
    <property type="component" value="Unassembled WGS sequence"/>
</dbReference>
<gene>
    <name evidence="1" type="ORF">RUM44_001121</name>
</gene>